<keyword evidence="1" id="KW-0812">Transmembrane</keyword>
<organism evidence="2 3">
    <name type="scientific">Oikeobacillus pervagus</name>
    <dbReference type="NCBI Taxonomy" id="1325931"/>
    <lineage>
        <taxon>Bacteria</taxon>
        <taxon>Bacillati</taxon>
        <taxon>Bacillota</taxon>
        <taxon>Bacilli</taxon>
        <taxon>Bacillales</taxon>
        <taxon>Bacillaceae</taxon>
        <taxon>Oikeobacillus</taxon>
    </lineage>
</organism>
<feature type="transmembrane region" description="Helical" evidence="1">
    <location>
        <begin position="5"/>
        <end position="21"/>
    </location>
</feature>
<reference evidence="2" key="1">
    <citation type="submission" date="2023-07" db="EMBL/GenBank/DDBJ databases">
        <title>Genomic Encyclopedia of Type Strains, Phase IV (KMG-IV): sequencing the most valuable type-strain genomes for metagenomic binning, comparative biology and taxonomic classification.</title>
        <authorList>
            <person name="Goeker M."/>
        </authorList>
    </citation>
    <scope>NUCLEOTIDE SEQUENCE</scope>
    <source>
        <strain evidence="2">DSM 23947</strain>
    </source>
</reference>
<dbReference type="AlphaFoldDB" id="A0AAJ1WI95"/>
<keyword evidence="1" id="KW-0472">Membrane</keyword>
<evidence type="ECO:0000256" key="1">
    <source>
        <dbReference type="SAM" id="Phobius"/>
    </source>
</evidence>
<dbReference type="EMBL" id="JAUSUC010000004">
    <property type="protein sequence ID" value="MDQ0214173.1"/>
    <property type="molecule type" value="Genomic_DNA"/>
</dbReference>
<keyword evidence="1" id="KW-1133">Transmembrane helix</keyword>
<keyword evidence="3" id="KW-1185">Reference proteome</keyword>
<evidence type="ECO:0000313" key="2">
    <source>
        <dbReference type="EMBL" id="MDQ0214173.1"/>
    </source>
</evidence>
<name>A0AAJ1WI95_9BACI</name>
<dbReference type="RefSeq" id="WP_307256161.1">
    <property type="nucleotide sequence ID" value="NZ_JAUSUC010000004.1"/>
</dbReference>
<sequence length="55" mass="6512">MKRTAKWIFIIVLIIGTYILYELQLGAIPFLLLSIYFFVIGYLELKQSKNSRDRT</sequence>
<feature type="transmembrane region" description="Helical" evidence="1">
    <location>
        <begin position="27"/>
        <end position="45"/>
    </location>
</feature>
<dbReference type="Proteomes" id="UP001237207">
    <property type="component" value="Unassembled WGS sequence"/>
</dbReference>
<proteinExistence type="predicted"/>
<protein>
    <submittedName>
        <fullName evidence="2">Uncharacterized protein</fullName>
    </submittedName>
</protein>
<gene>
    <name evidence="2" type="ORF">J2S13_000569</name>
</gene>
<accession>A0AAJ1WI95</accession>
<evidence type="ECO:0000313" key="3">
    <source>
        <dbReference type="Proteomes" id="UP001237207"/>
    </source>
</evidence>
<comment type="caution">
    <text evidence="2">The sequence shown here is derived from an EMBL/GenBank/DDBJ whole genome shotgun (WGS) entry which is preliminary data.</text>
</comment>